<evidence type="ECO:0000313" key="3">
    <source>
        <dbReference type="Proteomes" id="UP001597493"/>
    </source>
</evidence>
<reference evidence="3" key="1">
    <citation type="journal article" date="2019" name="Int. J. Syst. Evol. Microbiol.">
        <title>The Global Catalogue of Microorganisms (GCM) 10K type strain sequencing project: providing services to taxonomists for standard genome sequencing and annotation.</title>
        <authorList>
            <consortium name="The Broad Institute Genomics Platform"/>
            <consortium name="The Broad Institute Genome Sequencing Center for Infectious Disease"/>
            <person name="Wu L."/>
            <person name="Ma J."/>
        </authorList>
    </citation>
    <scope>NUCLEOTIDE SEQUENCE [LARGE SCALE GENOMIC DNA]</scope>
    <source>
        <strain evidence="3">TISTR 1827</strain>
    </source>
</reference>
<accession>A0ABW5QT49</accession>
<comment type="caution">
    <text evidence="2">The sequence shown here is derived from an EMBL/GenBank/DDBJ whole genome shotgun (WGS) entry which is preliminary data.</text>
</comment>
<name>A0ABW5QT49_9BACL</name>
<keyword evidence="1" id="KW-0175">Coiled coil</keyword>
<dbReference type="RefSeq" id="WP_379270201.1">
    <property type="nucleotide sequence ID" value="NZ_JBHUGT010000020.1"/>
</dbReference>
<sequence length="204" mass="23018">MLLQKNPLAPAAAVEEDTGLKALNEQREEDKIKALTARIHERNAAVDNLLEENKRLHEQISGLKARAADYEQELARWAQHDTEKAVEIAEMQEDRDNWKQEAQELKRQLAERDQAIAELSADRSVLIDTIDKAASASDPVNHPNHYTQGGIETIDFIRSKMTPEEFRGFCKGNVLKYVARANLKGGDEDLRKASVYLGWAVEAQ</sequence>
<dbReference type="InterPro" id="IPR021739">
    <property type="entry name" value="SaV-like"/>
</dbReference>
<dbReference type="Pfam" id="PF11753">
    <property type="entry name" value="DUF3310"/>
    <property type="match status" value="1"/>
</dbReference>
<keyword evidence="3" id="KW-1185">Reference proteome</keyword>
<evidence type="ECO:0000256" key="1">
    <source>
        <dbReference type="SAM" id="Coils"/>
    </source>
</evidence>
<gene>
    <name evidence="2" type="ORF">ACFSW5_04235</name>
</gene>
<dbReference type="EMBL" id="JBHUMY010000004">
    <property type="protein sequence ID" value="MFD2659471.1"/>
    <property type="molecule type" value="Genomic_DNA"/>
</dbReference>
<proteinExistence type="predicted"/>
<evidence type="ECO:0000313" key="2">
    <source>
        <dbReference type="EMBL" id="MFD2659471.1"/>
    </source>
</evidence>
<feature type="coiled-coil region" evidence="1">
    <location>
        <begin position="32"/>
        <end position="122"/>
    </location>
</feature>
<organism evidence="2 3">
    <name type="scientific">Paenibacillus thailandensis</name>
    <dbReference type="NCBI Taxonomy" id="393250"/>
    <lineage>
        <taxon>Bacteria</taxon>
        <taxon>Bacillati</taxon>
        <taxon>Bacillota</taxon>
        <taxon>Bacilli</taxon>
        <taxon>Bacillales</taxon>
        <taxon>Paenibacillaceae</taxon>
        <taxon>Paenibacillus</taxon>
    </lineage>
</organism>
<protein>
    <submittedName>
        <fullName evidence="2">DUF3310 domain-containing protein</fullName>
    </submittedName>
</protein>
<dbReference type="Proteomes" id="UP001597493">
    <property type="component" value="Unassembled WGS sequence"/>
</dbReference>